<evidence type="ECO:0000256" key="4">
    <source>
        <dbReference type="PROSITE-ProRule" id="PRU00433"/>
    </source>
</evidence>
<dbReference type="Pfam" id="PF13385">
    <property type="entry name" value="Laminin_G_3"/>
    <property type="match status" value="1"/>
</dbReference>
<dbReference type="InterPro" id="IPR022655">
    <property type="entry name" value="DUF1553"/>
</dbReference>
<evidence type="ECO:0000313" key="7">
    <source>
        <dbReference type="EMBL" id="TLD70836.1"/>
    </source>
</evidence>
<proteinExistence type="predicted"/>
<keyword evidence="5" id="KW-0732">Signal</keyword>
<keyword evidence="2 4" id="KW-0479">Metal-binding</keyword>
<dbReference type="SUPFAM" id="SSF46626">
    <property type="entry name" value="Cytochrome c"/>
    <property type="match status" value="1"/>
</dbReference>
<feature type="domain" description="Cytochrome c" evidence="6">
    <location>
        <begin position="22"/>
        <end position="121"/>
    </location>
</feature>
<sequence>MLNFVMNLMGRISALIFLLTALTAEGGEVQFNRDVRPILSDKCFACHGPDSATREAGLRLDTREGAIEGLAVKPGDVGHSELMARVVSEDGDEVMPPPESKLGRLSEKEIDVLKRWIEQGAEYQLHWAFEPVRMEDAQKDMDEVVLKKLREKGLSFQPEADKSTLIRRVSFDLTGLPPTVAEVEDFLSDNRVDAYERLVDRLLASPAYGERMAVDWLDMARYADSYGFQVDKMRVVWPWRDWVIDAFNENLPYDDFITWQVAGDLLPGATDEQILATAFNRLHQQESEGGSVEEEYRREYVADRLHTYGTAFLGLTFECARCHDHKYDPISHKEYYEMAAFFQNIDEAGLYSYFTESVPTPTLVMKSEDGSGRLKDAKLVVAKLEGEGNGLKASRREAFLKWKGEWNGGVEMKGELARFKFDEVVDGKMPNAIEGGEPALLKGENRLAEGWEGSGVLLTGDDGVSLPVGNFRRDQPFAVSLWMKASEAAERAVVFHRSRAWTDAASRGYELLIEEGKLKWSLIHFWPGNAISVRTKDKVKVGEWTQVTVSYDGSSRAAGLRMFVDGVEAPVEVVRDALTKEITGGGGDTITIGERFRDRGFKGGMVDDFRVFERELGIYEAGVFFDGKRSEDEGALLEFYLAQVDEAWGSYLERLQKARRDLAGLTDGMREMMVMKELQEPKKAYLLLRGEYNQHGEEVFADVPEVLPPLPEGVKKDRLALANWTVDAKNPLTARVTVNRFWQSVFGRGLVKTSEDFGSQGERPLHGELLDVLAADFVSGGWDVKRLMRKMVMSRTYRQGSFNFEDRQMMVDDPDNEWLSRGPRFRLPAEMIRDNALAVAGLLDGAMGGAPVNPYEMSEAFKPVKDLKLAGLHRRSLYTSWRRTAPAPAMIAFDAPRRAVCSAKRERTDSPLQALVLLNGPQFVEAARVMGERVLKECGDDVEKMIEGIFMRCLSRMPDERERDIVRVLHAEQLEHFRKHREEAAELLRVGQVGRDEELDVVDVAAATVLAQALMNHDSSVVKR</sequence>
<accession>A0A5R8KEV6</accession>
<dbReference type="InterPro" id="IPR013320">
    <property type="entry name" value="ConA-like_dom_sf"/>
</dbReference>
<keyword evidence="3 4" id="KW-0408">Iron</keyword>
<dbReference type="AlphaFoldDB" id="A0A5R8KEV6"/>
<keyword evidence="8" id="KW-1185">Reference proteome</keyword>
<reference evidence="7 8" key="1">
    <citation type="submission" date="2019-05" db="EMBL/GenBank/DDBJ databases">
        <title>Verrucobacter flavum gen. nov., sp. nov. a new member of the family Verrucomicrobiaceae.</title>
        <authorList>
            <person name="Szuroczki S."/>
            <person name="Abbaszade G."/>
            <person name="Szabo A."/>
            <person name="Felfoldi T."/>
            <person name="Schumann P."/>
            <person name="Boka K."/>
            <person name="Keki Z."/>
            <person name="Toumi M."/>
            <person name="Toth E."/>
        </authorList>
    </citation>
    <scope>NUCLEOTIDE SEQUENCE [LARGE SCALE GENOMIC DNA]</scope>
    <source>
        <strain evidence="7 8">MG-N-17</strain>
    </source>
</reference>
<feature type="chain" id="PRO_5024340808" evidence="5">
    <location>
        <begin position="27"/>
        <end position="1024"/>
    </location>
</feature>
<evidence type="ECO:0000313" key="8">
    <source>
        <dbReference type="Proteomes" id="UP000306196"/>
    </source>
</evidence>
<dbReference type="EMBL" id="VAUV01000007">
    <property type="protein sequence ID" value="TLD70836.1"/>
    <property type="molecule type" value="Genomic_DNA"/>
</dbReference>
<dbReference type="PROSITE" id="PS51007">
    <property type="entry name" value="CYTC"/>
    <property type="match status" value="1"/>
</dbReference>
<dbReference type="InterPro" id="IPR009056">
    <property type="entry name" value="Cyt_c-like_dom"/>
</dbReference>
<feature type="signal peptide" evidence="5">
    <location>
        <begin position="1"/>
        <end position="26"/>
    </location>
</feature>
<evidence type="ECO:0000256" key="2">
    <source>
        <dbReference type="ARBA" id="ARBA00022723"/>
    </source>
</evidence>
<comment type="caution">
    <text evidence="7">The sequence shown here is derived from an EMBL/GenBank/DDBJ whole genome shotgun (WGS) entry which is preliminary data.</text>
</comment>
<evidence type="ECO:0000256" key="3">
    <source>
        <dbReference type="ARBA" id="ARBA00023004"/>
    </source>
</evidence>
<evidence type="ECO:0000256" key="5">
    <source>
        <dbReference type="SAM" id="SignalP"/>
    </source>
</evidence>
<dbReference type="PANTHER" id="PTHR35889:SF3">
    <property type="entry name" value="F-BOX DOMAIN-CONTAINING PROTEIN"/>
    <property type="match status" value="1"/>
</dbReference>
<dbReference type="GO" id="GO:0009055">
    <property type="term" value="F:electron transfer activity"/>
    <property type="evidence" value="ECO:0007669"/>
    <property type="project" value="InterPro"/>
</dbReference>
<dbReference type="Pfam" id="PF07635">
    <property type="entry name" value="PSCyt1"/>
    <property type="match status" value="1"/>
</dbReference>
<dbReference type="GO" id="GO:0020037">
    <property type="term" value="F:heme binding"/>
    <property type="evidence" value="ECO:0007669"/>
    <property type="project" value="InterPro"/>
</dbReference>
<dbReference type="InterPro" id="IPR011444">
    <property type="entry name" value="DUF1549"/>
</dbReference>
<dbReference type="GO" id="GO:0046872">
    <property type="term" value="F:metal ion binding"/>
    <property type="evidence" value="ECO:0007669"/>
    <property type="project" value="UniProtKB-KW"/>
</dbReference>
<gene>
    <name evidence="7" type="ORF">FEM03_11050</name>
</gene>
<dbReference type="Pfam" id="PF07587">
    <property type="entry name" value="PSD1"/>
    <property type="match status" value="1"/>
</dbReference>
<dbReference type="InterPro" id="IPR011429">
    <property type="entry name" value="Cyt_c_Planctomycete-type"/>
</dbReference>
<name>A0A5R8KEV6_9BACT</name>
<dbReference type="PANTHER" id="PTHR35889">
    <property type="entry name" value="CYCLOINULO-OLIGOSACCHARIDE FRUCTANOTRANSFERASE-RELATED"/>
    <property type="match status" value="1"/>
</dbReference>
<dbReference type="InterPro" id="IPR036909">
    <property type="entry name" value="Cyt_c-like_dom_sf"/>
</dbReference>
<dbReference type="Pfam" id="PF07583">
    <property type="entry name" value="PSCyt2"/>
    <property type="match status" value="1"/>
</dbReference>
<evidence type="ECO:0000259" key="6">
    <source>
        <dbReference type="PROSITE" id="PS51007"/>
    </source>
</evidence>
<dbReference type="Gene3D" id="2.60.120.200">
    <property type="match status" value="1"/>
</dbReference>
<dbReference type="SUPFAM" id="SSF49899">
    <property type="entry name" value="Concanavalin A-like lectins/glucanases"/>
    <property type="match status" value="1"/>
</dbReference>
<organism evidence="7 8">
    <name type="scientific">Phragmitibacter flavus</name>
    <dbReference type="NCBI Taxonomy" id="2576071"/>
    <lineage>
        <taxon>Bacteria</taxon>
        <taxon>Pseudomonadati</taxon>
        <taxon>Verrucomicrobiota</taxon>
        <taxon>Verrucomicrobiia</taxon>
        <taxon>Verrucomicrobiales</taxon>
        <taxon>Verrucomicrobiaceae</taxon>
        <taxon>Phragmitibacter</taxon>
    </lineage>
</organism>
<dbReference type="Proteomes" id="UP000306196">
    <property type="component" value="Unassembled WGS sequence"/>
</dbReference>
<protein>
    <submittedName>
        <fullName evidence="7">DUF1549 domain-containing protein</fullName>
    </submittedName>
</protein>
<keyword evidence="1 4" id="KW-0349">Heme</keyword>
<evidence type="ECO:0000256" key="1">
    <source>
        <dbReference type="ARBA" id="ARBA00022617"/>
    </source>
</evidence>